<dbReference type="GO" id="GO:0008081">
    <property type="term" value="F:phosphoric diester hydrolase activity"/>
    <property type="evidence" value="ECO:0007669"/>
    <property type="project" value="InterPro"/>
</dbReference>
<keyword evidence="1" id="KW-0732">Signal</keyword>
<dbReference type="PANTHER" id="PTHR13593:SF146">
    <property type="entry name" value="PLC-LIKE PHOSPHODIESTERASE"/>
    <property type="match status" value="1"/>
</dbReference>
<proteinExistence type="predicted"/>
<dbReference type="EMBL" id="ML993642">
    <property type="protein sequence ID" value="KAF2159136.1"/>
    <property type="molecule type" value="Genomic_DNA"/>
</dbReference>
<feature type="signal peptide" evidence="1">
    <location>
        <begin position="1"/>
        <end position="18"/>
    </location>
</feature>
<dbReference type="InterPro" id="IPR051057">
    <property type="entry name" value="PI-PLC_domain"/>
</dbReference>
<accession>A0A6A6C0B1</accession>
<protein>
    <recommendedName>
        <fullName evidence="4">PLC-like phosphodiesterase</fullName>
    </recommendedName>
</protein>
<dbReference type="InterPro" id="IPR017946">
    <property type="entry name" value="PLC-like_Pdiesterase_TIM-brl"/>
</dbReference>
<dbReference type="Gene3D" id="3.20.20.190">
    <property type="entry name" value="Phosphatidylinositol (PI) phosphodiesterase"/>
    <property type="match status" value="1"/>
</dbReference>
<organism evidence="2 3">
    <name type="scientific">Zasmidium cellare ATCC 36951</name>
    <dbReference type="NCBI Taxonomy" id="1080233"/>
    <lineage>
        <taxon>Eukaryota</taxon>
        <taxon>Fungi</taxon>
        <taxon>Dikarya</taxon>
        <taxon>Ascomycota</taxon>
        <taxon>Pezizomycotina</taxon>
        <taxon>Dothideomycetes</taxon>
        <taxon>Dothideomycetidae</taxon>
        <taxon>Mycosphaerellales</taxon>
        <taxon>Mycosphaerellaceae</taxon>
        <taxon>Zasmidium</taxon>
    </lineage>
</organism>
<dbReference type="PANTHER" id="PTHR13593">
    <property type="match status" value="1"/>
</dbReference>
<evidence type="ECO:0000313" key="3">
    <source>
        <dbReference type="Proteomes" id="UP000799537"/>
    </source>
</evidence>
<gene>
    <name evidence="2" type="ORF">M409DRAFT_71258</name>
</gene>
<dbReference type="RefSeq" id="XP_033660025.1">
    <property type="nucleotide sequence ID" value="XM_033819092.1"/>
</dbReference>
<reference evidence="2" key="1">
    <citation type="journal article" date="2020" name="Stud. Mycol.">
        <title>101 Dothideomycetes genomes: a test case for predicting lifestyles and emergence of pathogens.</title>
        <authorList>
            <person name="Haridas S."/>
            <person name="Albert R."/>
            <person name="Binder M."/>
            <person name="Bloem J."/>
            <person name="Labutti K."/>
            <person name="Salamov A."/>
            <person name="Andreopoulos B."/>
            <person name="Baker S."/>
            <person name="Barry K."/>
            <person name="Bills G."/>
            <person name="Bluhm B."/>
            <person name="Cannon C."/>
            <person name="Castanera R."/>
            <person name="Culley D."/>
            <person name="Daum C."/>
            <person name="Ezra D."/>
            <person name="Gonzalez J."/>
            <person name="Henrissat B."/>
            <person name="Kuo A."/>
            <person name="Liang C."/>
            <person name="Lipzen A."/>
            <person name="Lutzoni F."/>
            <person name="Magnuson J."/>
            <person name="Mondo S."/>
            <person name="Nolan M."/>
            <person name="Ohm R."/>
            <person name="Pangilinan J."/>
            <person name="Park H.-J."/>
            <person name="Ramirez L."/>
            <person name="Alfaro M."/>
            <person name="Sun H."/>
            <person name="Tritt A."/>
            <person name="Yoshinaga Y."/>
            <person name="Zwiers L.-H."/>
            <person name="Turgeon B."/>
            <person name="Goodwin S."/>
            <person name="Spatafora J."/>
            <person name="Crous P."/>
            <person name="Grigoriev I."/>
        </authorList>
    </citation>
    <scope>NUCLEOTIDE SEQUENCE</scope>
    <source>
        <strain evidence="2">ATCC 36951</strain>
    </source>
</reference>
<dbReference type="OrthoDB" id="7984201at2759"/>
<dbReference type="GeneID" id="54572364"/>
<dbReference type="AlphaFoldDB" id="A0A6A6C0B1"/>
<evidence type="ECO:0008006" key="4">
    <source>
        <dbReference type="Google" id="ProtNLM"/>
    </source>
</evidence>
<keyword evidence="3" id="KW-1185">Reference proteome</keyword>
<sequence>MRPSTFLLSLSTTTLTTASFLRPRQQPQLCNGRADFCNRIYSNVSWIGTHNSPFIGTADPPDPRVNQQKTVPEQLDAGIRFLQGQTQVLINGAEDAGPFSELYMCHTDCAIYNGGSLRQYLTTVKTWVDAHPDEVVTMLLTNGDNVDISEFDAAFNDTGMKELAFVPSTSPQMLPMGEWPTYGQIIEGEKRVVVFLDYGADESKVPYILDEFTYYFETPFSQTDPTFSQCRLDRPPNASPDGRMYLVNHVLDKEIPLTDILVPDHEADFTTNAAQGNGSIGAQVELCEGMWGRVPNVVLVDMFDRGEVFVAQDALNGVS</sequence>
<feature type="chain" id="PRO_5025443467" description="PLC-like phosphodiesterase" evidence="1">
    <location>
        <begin position="19"/>
        <end position="319"/>
    </location>
</feature>
<dbReference type="GO" id="GO:0006629">
    <property type="term" value="P:lipid metabolic process"/>
    <property type="evidence" value="ECO:0007669"/>
    <property type="project" value="InterPro"/>
</dbReference>
<evidence type="ECO:0000256" key="1">
    <source>
        <dbReference type="SAM" id="SignalP"/>
    </source>
</evidence>
<dbReference type="Pfam" id="PF26146">
    <property type="entry name" value="PI-PLC_X"/>
    <property type="match status" value="1"/>
</dbReference>
<name>A0A6A6C0B1_ZASCE</name>
<dbReference type="SUPFAM" id="SSF51695">
    <property type="entry name" value="PLC-like phosphodiesterases"/>
    <property type="match status" value="1"/>
</dbReference>
<evidence type="ECO:0000313" key="2">
    <source>
        <dbReference type="EMBL" id="KAF2159136.1"/>
    </source>
</evidence>
<dbReference type="Proteomes" id="UP000799537">
    <property type="component" value="Unassembled WGS sequence"/>
</dbReference>